<name>A0ABW5NWY1_9FLAO</name>
<reference evidence="2" key="1">
    <citation type="journal article" date="2019" name="Int. J. Syst. Evol. Microbiol.">
        <title>The Global Catalogue of Microorganisms (GCM) 10K type strain sequencing project: providing services to taxonomists for standard genome sequencing and annotation.</title>
        <authorList>
            <consortium name="The Broad Institute Genomics Platform"/>
            <consortium name="The Broad Institute Genome Sequencing Center for Infectious Disease"/>
            <person name="Wu L."/>
            <person name="Ma J."/>
        </authorList>
    </citation>
    <scope>NUCLEOTIDE SEQUENCE [LARGE SCALE GENOMIC DNA]</scope>
    <source>
        <strain evidence="2">KCTC 42107</strain>
    </source>
</reference>
<evidence type="ECO:0008006" key="3">
    <source>
        <dbReference type="Google" id="ProtNLM"/>
    </source>
</evidence>
<gene>
    <name evidence="1" type="ORF">ACFSR3_13490</name>
</gene>
<comment type="caution">
    <text evidence="1">The sequence shown here is derived from an EMBL/GenBank/DDBJ whole genome shotgun (WGS) entry which is preliminary data.</text>
</comment>
<dbReference type="Proteomes" id="UP001597480">
    <property type="component" value="Unassembled WGS sequence"/>
</dbReference>
<sequence length="290" mass="32654">MKPFRVLASVLSVFIMSCSGNGQHLKELGKTDLKEISALEYLPQSKTLWSLEDSGNKNKLYKLDRNGKTLSAVTISNLKNIDWEEMASDEQENLYIGDFGNNDNTRTDLAIYKIDNSQLSQKTAEARDKVSFSYPEQMEFPPKKSKMMFDCEAFFEFKGNFYLFTKNRSAKFDGSFYVYKVPNIPGNHKAQLLGVMTTCKNFNRCAITAADISPDGNKVILLTGDKIVVITDFESGNFANGKTEMFELGFVSQKEGLCFIDNDTLLIADEKDKHAGGKLYELKLSHLKAK</sequence>
<dbReference type="SUPFAM" id="SSF101898">
    <property type="entry name" value="NHL repeat"/>
    <property type="match status" value="1"/>
</dbReference>
<dbReference type="PROSITE" id="PS51257">
    <property type="entry name" value="PROKAR_LIPOPROTEIN"/>
    <property type="match status" value="1"/>
</dbReference>
<proteinExistence type="predicted"/>
<protein>
    <recommendedName>
        <fullName evidence="3">SdiA-regulated protein</fullName>
    </recommendedName>
</protein>
<organism evidence="1 2">
    <name type="scientific">Flavobacterium suzhouense</name>
    <dbReference type="NCBI Taxonomy" id="1529638"/>
    <lineage>
        <taxon>Bacteria</taxon>
        <taxon>Pseudomonadati</taxon>
        <taxon>Bacteroidota</taxon>
        <taxon>Flavobacteriia</taxon>
        <taxon>Flavobacteriales</taxon>
        <taxon>Flavobacteriaceae</taxon>
        <taxon>Flavobacterium</taxon>
    </lineage>
</organism>
<evidence type="ECO:0000313" key="1">
    <source>
        <dbReference type="EMBL" id="MFD2603073.1"/>
    </source>
</evidence>
<accession>A0ABW5NWY1</accession>
<dbReference type="RefSeq" id="WP_379821674.1">
    <property type="nucleotide sequence ID" value="NZ_JBHUMD010000027.1"/>
</dbReference>
<dbReference type="EMBL" id="JBHUMD010000027">
    <property type="protein sequence ID" value="MFD2603073.1"/>
    <property type="molecule type" value="Genomic_DNA"/>
</dbReference>
<keyword evidence="2" id="KW-1185">Reference proteome</keyword>
<evidence type="ECO:0000313" key="2">
    <source>
        <dbReference type="Proteomes" id="UP001597480"/>
    </source>
</evidence>